<proteinExistence type="inferred from homology"/>
<keyword evidence="8" id="KW-0539">Nucleus</keyword>
<dbReference type="Pfam" id="PF09162">
    <property type="entry name" value="Tap-RNA_bind"/>
    <property type="match status" value="1"/>
</dbReference>
<dbReference type="PANTHER" id="PTHR10662">
    <property type="entry name" value="NUCLEAR RNA EXPORT FACTOR"/>
    <property type="match status" value="1"/>
</dbReference>
<dbReference type="PROSITE" id="PS51281">
    <property type="entry name" value="TAP_C"/>
    <property type="match status" value="1"/>
</dbReference>
<evidence type="ECO:0000256" key="9">
    <source>
        <dbReference type="SAM" id="MobiDB-lite"/>
    </source>
</evidence>
<dbReference type="FunFam" id="3.10.450.50:FF:000004">
    <property type="entry name" value="Nuclear RNA export factor 1"/>
    <property type="match status" value="1"/>
</dbReference>
<accession>A0A2A3ENU9</accession>
<evidence type="ECO:0000259" key="11">
    <source>
        <dbReference type="PROSITE" id="PS51281"/>
    </source>
</evidence>
<dbReference type="FunFam" id="3.80.10.10:FF:000384">
    <property type="entry name" value="Nuclear RNA export factor 1"/>
    <property type="match status" value="1"/>
</dbReference>
<evidence type="ECO:0000256" key="7">
    <source>
        <dbReference type="ARBA" id="ARBA00022884"/>
    </source>
</evidence>
<dbReference type="InterPro" id="IPR001611">
    <property type="entry name" value="Leu-rich_rpt"/>
</dbReference>
<dbReference type="InterPro" id="IPR032710">
    <property type="entry name" value="NTF2-like_dom_sf"/>
</dbReference>
<dbReference type="CDD" id="cd00780">
    <property type="entry name" value="NTF2"/>
    <property type="match status" value="1"/>
</dbReference>
<dbReference type="InterPro" id="IPR009060">
    <property type="entry name" value="UBA-like_sf"/>
</dbReference>
<dbReference type="PROSITE" id="PS50177">
    <property type="entry name" value="NTF2_DOMAIN"/>
    <property type="match status" value="1"/>
</dbReference>
<dbReference type="InterPro" id="IPR015245">
    <property type="entry name" value="Tap_RNA-bd"/>
</dbReference>
<organism evidence="12 13">
    <name type="scientific">Apis cerana cerana</name>
    <name type="common">Oriental honeybee</name>
    <dbReference type="NCBI Taxonomy" id="94128"/>
    <lineage>
        <taxon>Eukaryota</taxon>
        <taxon>Metazoa</taxon>
        <taxon>Ecdysozoa</taxon>
        <taxon>Arthropoda</taxon>
        <taxon>Hexapoda</taxon>
        <taxon>Insecta</taxon>
        <taxon>Pterygota</taxon>
        <taxon>Neoptera</taxon>
        <taxon>Endopterygota</taxon>
        <taxon>Hymenoptera</taxon>
        <taxon>Apocrita</taxon>
        <taxon>Aculeata</taxon>
        <taxon>Apoidea</taxon>
        <taxon>Anthophila</taxon>
        <taxon>Apidae</taxon>
        <taxon>Apis</taxon>
    </lineage>
</organism>
<dbReference type="InterPro" id="IPR035979">
    <property type="entry name" value="RBD_domain_sf"/>
</dbReference>
<dbReference type="SUPFAM" id="SSF54928">
    <property type="entry name" value="RNA-binding domain, RBD"/>
    <property type="match status" value="1"/>
</dbReference>
<comment type="subcellular location">
    <subcellularLocation>
        <location evidence="1">Nucleus</location>
        <location evidence="1">Nucleoplasm</location>
    </subcellularLocation>
</comment>
<dbReference type="SUPFAM" id="SSF54427">
    <property type="entry name" value="NTF2-like"/>
    <property type="match status" value="1"/>
</dbReference>
<evidence type="ECO:0000256" key="2">
    <source>
        <dbReference type="ARBA" id="ARBA00009285"/>
    </source>
</evidence>
<evidence type="ECO:0000256" key="6">
    <source>
        <dbReference type="ARBA" id="ARBA00022816"/>
    </source>
</evidence>
<dbReference type="InterPro" id="IPR032675">
    <property type="entry name" value="LRR_dom_sf"/>
</dbReference>
<dbReference type="Gene3D" id="3.80.10.10">
    <property type="entry name" value="Ribonuclease Inhibitor"/>
    <property type="match status" value="1"/>
</dbReference>
<dbReference type="GO" id="GO:0005654">
    <property type="term" value="C:nucleoplasm"/>
    <property type="evidence" value="ECO:0007669"/>
    <property type="project" value="UniProtKB-SubCell"/>
</dbReference>
<evidence type="ECO:0000256" key="1">
    <source>
        <dbReference type="ARBA" id="ARBA00004642"/>
    </source>
</evidence>
<sequence length="634" mass="73027">MPRKPSKTSWGSRGGRSGNFDDKHYFAHDDRVPRNDGSLYLGNRPRVSFKTQARPARDVPRGLALACLDEDVQMATSSNNNNRQVIMTGRNRGIQRGRNSPVPHRRFRMGLAPRIRQFPIGDSNWYKITIPYGHKYDKDYIINNLLSYIAPETFIPFMYKVVGNEAAFYVDDNKIAMALADSDRKITTTDGFKLQVRVSKAGFPQCEIDSKLKERLKQAMAKRYVHETNALDLSRFHRDPDLITDYFCALFRPVMLKAVLDIVSEHIPDLEALNLDGNKLQLIEKLNVLDKKFTKLKILYLGDNKIKDINQIDTIKDLKLEELKLEGNPVCNKYKSRQNDYISDVRKRFPKLLRLDGMELPKPILFDVADEGNKMPPSQRMFVANAKAQEIASQFLQQYFLIFDSENRQPLLDAYVEHACFSMTMSYTHSTNKLNGYLMENRNLYRINDTNKRQKLLKQGRLPVVSFISEMPQTSHYLNTFTMDISLITDGMMLTTVTGLFKELDKKEQPIRYFNRTFIIVPEGSGYCIRNEQLHISQPTDAQLRQLNNQNSETQITNPGSHTPSSSGTAKSLSVQLPEDVKQQMTMTLSQQTNMNLEWSLKCLEEVLWNYDNALSAFQEFYKRGQIPAEAFNK</sequence>
<evidence type="ECO:0000313" key="13">
    <source>
        <dbReference type="Proteomes" id="UP000242457"/>
    </source>
</evidence>
<dbReference type="SUPFAM" id="SSF52058">
    <property type="entry name" value="L domain-like"/>
    <property type="match status" value="1"/>
</dbReference>
<keyword evidence="13" id="KW-1185">Reference proteome</keyword>
<evidence type="ECO:0000256" key="8">
    <source>
        <dbReference type="ARBA" id="ARBA00023242"/>
    </source>
</evidence>
<dbReference type="Pfam" id="PF22602">
    <property type="entry name" value="NXF_NTF2"/>
    <property type="match status" value="1"/>
</dbReference>
<dbReference type="InterPro" id="IPR018222">
    <property type="entry name" value="Nuclear_transport_factor_2_euk"/>
</dbReference>
<keyword evidence="5" id="KW-0677">Repeat</keyword>
<evidence type="ECO:0000256" key="5">
    <source>
        <dbReference type="ARBA" id="ARBA00022737"/>
    </source>
</evidence>
<feature type="region of interest" description="Disordered" evidence="9">
    <location>
        <begin position="552"/>
        <end position="575"/>
    </location>
</feature>
<dbReference type="SMART" id="SM00804">
    <property type="entry name" value="TAP_C"/>
    <property type="match status" value="1"/>
</dbReference>
<dbReference type="GO" id="GO:0005635">
    <property type="term" value="C:nuclear envelope"/>
    <property type="evidence" value="ECO:0007669"/>
    <property type="project" value="UniProtKB-ARBA"/>
</dbReference>
<keyword evidence="7" id="KW-0694">RNA-binding</keyword>
<dbReference type="GO" id="GO:0005737">
    <property type="term" value="C:cytoplasm"/>
    <property type="evidence" value="ECO:0007669"/>
    <property type="project" value="InterPro"/>
</dbReference>
<dbReference type="SUPFAM" id="SSF46934">
    <property type="entry name" value="UBA-like"/>
    <property type="match status" value="1"/>
</dbReference>
<dbReference type="Pfam" id="PF24048">
    <property type="entry name" value="LRR_NXF1-5"/>
    <property type="match status" value="1"/>
</dbReference>
<dbReference type="InterPro" id="IPR012677">
    <property type="entry name" value="Nucleotide-bd_a/b_plait_sf"/>
</dbReference>
<feature type="region of interest" description="Disordered" evidence="9">
    <location>
        <begin position="1"/>
        <end position="28"/>
    </location>
</feature>
<dbReference type="Gene3D" id="1.10.8.10">
    <property type="entry name" value="DNA helicase RuvA subunit, C-terminal domain"/>
    <property type="match status" value="1"/>
</dbReference>
<dbReference type="GO" id="GO:0016973">
    <property type="term" value="P:poly(A)+ mRNA export from nucleus"/>
    <property type="evidence" value="ECO:0007669"/>
    <property type="project" value="TreeGrafter"/>
</dbReference>
<dbReference type="Pfam" id="PF03943">
    <property type="entry name" value="TAP_C"/>
    <property type="match status" value="1"/>
</dbReference>
<feature type="domain" description="NTF2" evidence="10">
    <location>
        <begin position="391"/>
        <end position="536"/>
    </location>
</feature>
<name>A0A2A3ENU9_APICC</name>
<dbReference type="FunFam" id="1.10.8.10:FF:000018">
    <property type="entry name" value="Nuclear RNA export factor 1"/>
    <property type="match status" value="1"/>
</dbReference>
<dbReference type="InterPro" id="IPR057125">
    <property type="entry name" value="NXF1/2/3/5-like_LRR"/>
</dbReference>
<keyword evidence="3" id="KW-0813">Transport</keyword>
<protein>
    <submittedName>
        <fullName evidence="12">Nuclear RNA export factor</fullName>
    </submittedName>
</protein>
<dbReference type="PANTHER" id="PTHR10662:SF22">
    <property type="entry name" value="NUCLEAR RNA EXPORT FACTOR 1"/>
    <property type="match status" value="1"/>
</dbReference>
<dbReference type="PROSITE" id="PS51450">
    <property type="entry name" value="LRR"/>
    <property type="match status" value="2"/>
</dbReference>
<dbReference type="OrthoDB" id="25872at2759"/>
<dbReference type="InterPro" id="IPR005637">
    <property type="entry name" value="TAP_C_dom"/>
</dbReference>
<dbReference type="EMBL" id="KZ288203">
    <property type="protein sequence ID" value="PBC33408.1"/>
    <property type="molecule type" value="Genomic_DNA"/>
</dbReference>
<comment type="similarity">
    <text evidence="2">Belongs to the NXF family.</text>
</comment>
<evidence type="ECO:0000313" key="12">
    <source>
        <dbReference type="EMBL" id="PBC33408.1"/>
    </source>
</evidence>
<keyword evidence="4" id="KW-0433">Leucine-rich repeat</keyword>
<reference evidence="12 13" key="1">
    <citation type="submission" date="2014-07" db="EMBL/GenBank/DDBJ databases">
        <title>Genomic and transcriptomic analysis on Apis cerana provide comprehensive insights into honey bee biology.</title>
        <authorList>
            <person name="Diao Q."/>
            <person name="Sun L."/>
            <person name="Zheng H."/>
            <person name="Zheng H."/>
            <person name="Xu S."/>
            <person name="Wang S."/>
            <person name="Zeng Z."/>
            <person name="Hu F."/>
            <person name="Su S."/>
            <person name="Wu J."/>
        </authorList>
    </citation>
    <scope>NUCLEOTIDE SEQUENCE [LARGE SCALE GENOMIC DNA]</scope>
    <source>
        <tissue evidence="12">Pupae without intestine</tissue>
    </source>
</reference>
<keyword evidence="6" id="KW-0509">mRNA transport</keyword>
<gene>
    <name evidence="12" type="ORF">APICC_03973</name>
</gene>
<dbReference type="GO" id="GO:0003723">
    <property type="term" value="F:RNA binding"/>
    <property type="evidence" value="ECO:0007669"/>
    <property type="project" value="UniProtKB-KW"/>
</dbReference>
<evidence type="ECO:0000256" key="3">
    <source>
        <dbReference type="ARBA" id="ARBA00022448"/>
    </source>
</evidence>
<dbReference type="InterPro" id="IPR002075">
    <property type="entry name" value="NTF2_dom"/>
</dbReference>
<dbReference type="STRING" id="94128.A0A2A3ENU9"/>
<dbReference type="CDD" id="cd14342">
    <property type="entry name" value="UBA_TAP-C"/>
    <property type="match status" value="1"/>
</dbReference>
<dbReference type="AlphaFoldDB" id="A0A2A3ENU9"/>
<evidence type="ECO:0000256" key="4">
    <source>
        <dbReference type="ARBA" id="ARBA00022614"/>
    </source>
</evidence>
<dbReference type="Gene3D" id="3.10.450.50">
    <property type="match status" value="1"/>
</dbReference>
<dbReference type="InterPro" id="IPR030217">
    <property type="entry name" value="NXF_fam"/>
</dbReference>
<feature type="domain" description="TAP-C" evidence="11">
    <location>
        <begin position="580"/>
        <end position="634"/>
    </location>
</feature>
<feature type="compositionally biased region" description="Basic and acidic residues" evidence="9">
    <location>
        <begin position="19"/>
        <end position="28"/>
    </location>
</feature>
<evidence type="ECO:0000259" key="10">
    <source>
        <dbReference type="PROSITE" id="PS50177"/>
    </source>
</evidence>
<dbReference type="Gene3D" id="3.30.70.330">
    <property type="match status" value="1"/>
</dbReference>
<dbReference type="Proteomes" id="UP000242457">
    <property type="component" value="Unassembled WGS sequence"/>
</dbReference>